<sequence length="532" mass="59007">MENSLSRRDFLTKTAKLGVGAYPALLALNLLPAAPAHAFNLRAGSGRGKHIIILGAGLAGLTAAYELRKLGYRCTILEARQRSGGRCWSVRGGATATETQNAQHTAGFDKGLYFNAGPSRIPHHHQLTMHYCKELGVPLEVYNNVNEGSYYFAEGKGPLSNKKVRAREIHNDMRGYLNELLAKTVSQHQLYATLTAEDGARVLEYLRAEGGLDIDKLYKASARRGYLEQPGAGNQVGKLGNPHRLADIVSSGLLDPDFYNVAEYTYELQMTMFQAVGGMDQLAQALEKRVADCLQLGAEVTQIQNQAAGVRVVYKDPQGTHELAGDLCICTLPLPVLSNLTHNFSADVSRAIDSVPYIQTGKIGLQFGRRFWEEDEQIYGGITHTNNELTQIFYPSYDYLSQKGILIGYYNFNEKAQRVGELSYAQREQLALQKGQLIHPQYPKEFEQSFSVSWHKQPHSLGGWALYSPEQRQTHYQALLKPEGYVHFAGEHTTYLTAWMAGAFESARSVTAAVHNRLSEQRVSYPTVGAKS</sequence>
<dbReference type="Proteomes" id="UP001597197">
    <property type="component" value="Unassembled WGS sequence"/>
</dbReference>
<feature type="domain" description="Amine oxidase" evidence="7">
    <location>
        <begin position="58"/>
        <end position="514"/>
    </location>
</feature>
<evidence type="ECO:0000256" key="6">
    <source>
        <dbReference type="ARBA" id="ARBA00047321"/>
    </source>
</evidence>
<dbReference type="InterPro" id="IPR050281">
    <property type="entry name" value="Flavin_monoamine_oxidase"/>
</dbReference>
<evidence type="ECO:0000256" key="5">
    <source>
        <dbReference type="ARBA" id="ARBA00023070"/>
    </source>
</evidence>
<evidence type="ECO:0000256" key="2">
    <source>
        <dbReference type="ARBA" id="ARBA00005833"/>
    </source>
</evidence>
<dbReference type="PANTHER" id="PTHR10742:SF342">
    <property type="entry name" value="AMINE OXIDASE"/>
    <property type="match status" value="1"/>
</dbReference>
<reference evidence="9" key="1">
    <citation type="journal article" date="2019" name="Int. J. Syst. Evol. Microbiol.">
        <title>The Global Catalogue of Microorganisms (GCM) 10K type strain sequencing project: providing services to taxonomists for standard genome sequencing and annotation.</title>
        <authorList>
            <consortium name="The Broad Institute Genomics Platform"/>
            <consortium name="The Broad Institute Genome Sequencing Center for Infectious Disease"/>
            <person name="Wu L."/>
            <person name="Ma J."/>
        </authorList>
    </citation>
    <scope>NUCLEOTIDE SEQUENCE [LARGE SCALE GENOMIC DNA]</scope>
    <source>
        <strain evidence="9">CGMCC 1.15795</strain>
    </source>
</reference>
<dbReference type="RefSeq" id="WP_382312891.1">
    <property type="nucleotide sequence ID" value="NZ_JBHUFD010000003.1"/>
</dbReference>
<proteinExistence type="inferred from homology"/>
<dbReference type="EMBL" id="JBHUFD010000003">
    <property type="protein sequence ID" value="MFD1872467.1"/>
    <property type="molecule type" value="Genomic_DNA"/>
</dbReference>
<evidence type="ECO:0000256" key="1">
    <source>
        <dbReference type="ARBA" id="ARBA00004814"/>
    </source>
</evidence>
<evidence type="ECO:0000313" key="8">
    <source>
        <dbReference type="EMBL" id="MFD1872467.1"/>
    </source>
</evidence>
<comment type="pathway">
    <text evidence="1">Plant hormone metabolism; auxin biosynthesis.</text>
</comment>
<evidence type="ECO:0000256" key="3">
    <source>
        <dbReference type="ARBA" id="ARBA00012535"/>
    </source>
</evidence>
<organism evidence="8 9">
    <name type="scientific">Hymenobacter bucti</name>
    <dbReference type="NCBI Taxonomy" id="1844114"/>
    <lineage>
        <taxon>Bacteria</taxon>
        <taxon>Pseudomonadati</taxon>
        <taxon>Bacteroidota</taxon>
        <taxon>Cytophagia</taxon>
        <taxon>Cytophagales</taxon>
        <taxon>Hymenobacteraceae</taxon>
        <taxon>Hymenobacter</taxon>
    </lineage>
</organism>
<dbReference type="SUPFAM" id="SSF54373">
    <property type="entry name" value="FAD-linked reductases, C-terminal domain"/>
    <property type="match status" value="1"/>
</dbReference>
<keyword evidence="9" id="KW-1185">Reference proteome</keyword>
<dbReference type="InterPro" id="IPR036188">
    <property type="entry name" value="FAD/NAD-bd_sf"/>
</dbReference>
<protein>
    <recommendedName>
        <fullName evidence="4">Tryptophan 2-monooxygenase</fullName>
        <ecNumber evidence="3">1.13.12.3</ecNumber>
    </recommendedName>
</protein>
<dbReference type="Gene3D" id="3.50.50.60">
    <property type="entry name" value="FAD/NAD(P)-binding domain"/>
    <property type="match status" value="1"/>
</dbReference>
<accession>A0ABW4QT15</accession>
<dbReference type="InterPro" id="IPR002937">
    <property type="entry name" value="Amino_oxidase"/>
</dbReference>
<dbReference type="EC" id="1.13.12.3" evidence="3"/>
<dbReference type="Gene3D" id="3.90.660.10">
    <property type="match status" value="1"/>
</dbReference>
<gene>
    <name evidence="8" type="ORF">ACFSDX_08510</name>
</gene>
<dbReference type="PANTHER" id="PTHR10742">
    <property type="entry name" value="FLAVIN MONOAMINE OXIDASE"/>
    <property type="match status" value="1"/>
</dbReference>
<dbReference type="Gene3D" id="1.20.1440.240">
    <property type="match status" value="1"/>
</dbReference>
<dbReference type="InterPro" id="IPR006311">
    <property type="entry name" value="TAT_signal"/>
</dbReference>
<dbReference type="Pfam" id="PF01593">
    <property type="entry name" value="Amino_oxidase"/>
    <property type="match status" value="1"/>
</dbReference>
<evidence type="ECO:0000313" key="9">
    <source>
        <dbReference type="Proteomes" id="UP001597197"/>
    </source>
</evidence>
<comment type="similarity">
    <text evidence="2">Belongs to the tryptophan 2-monooxygenase family.</text>
</comment>
<evidence type="ECO:0000259" key="7">
    <source>
        <dbReference type="Pfam" id="PF01593"/>
    </source>
</evidence>
<dbReference type="PROSITE" id="PS51318">
    <property type="entry name" value="TAT"/>
    <property type="match status" value="1"/>
</dbReference>
<evidence type="ECO:0000256" key="4">
    <source>
        <dbReference type="ARBA" id="ARBA00017871"/>
    </source>
</evidence>
<name>A0ABW4QT15_9BACT</name>
<comment type="catalytic activity">
    <reaction evidence="6">
        <text>L-tryptophan + O2 = indole-3-acetamide + CO2 + H2O</text>
        <dbReference type="Rhea" id="RHEA:16165"/>
        <dbReference type="ChEBI" id="CHEBI:15377"/>
        <dbReference type="ChEBI" id="CHEBI:15379"/>
        <dbReference type="ChEBI" id="CHEBI:16031"/>
        <dbReference type="ChEBI" id="CHEBI:16526"/>
        <dbReference type="ChEBI" id="CHEBI:57912"/>
        <dbReference type="EC" id="1.13.12.3"/>
    </reaction>
</comment>
<comment type="caution">
    <text evidence="8">The sequence shown here is derived from an EMBL/GenBank/DDBJ whole genome shotgun (WGS) entry which is preliminary data.</text>
</comment>
<dbReference type="SUPFAM" id="SSF51905">
    <property type="entry name" value="FAD/NAD(P)-binding domain"/>
    <property type="match status" value="1"/>
</dbReference>
<keyword evidence="5" id="KW-0073">Auxin biosynthesis</keyword>